<gene>
    <name evidence="1" type="ORF">Esi_0157_0061</name>
</gene>
<keyword evidence="2" id="KW-1185">Reference proteome</keyword>
<reference evidence="1 2" key="1">
    <citation type="journal article" date="2010" name="Nature">
        <title>The Ectocarpus genome and the independent evolution of multicellularity in brown algae.</title>
        <authorList>
            <person name="Cock J.M."/>
            <person name="Sterck L."/>
            <person name="Rouze P."/>
            <person name="Scornet D."/>
            <person name="Allen A.E."/>
            <person name="Amoutzias G."/>
            <person name="Anthouard V."/>
            <person name="Artiguenave F."/>
            <person name="Aury J.M."/>
            <person name="Badger J.H."/>
            <person name="Beszteri B."/>
            <person name="Billiau K."/>
            <person name="Bonnet E."/>
            <person name="Bothwell J.H."/>
            <person name="Bowler C."/>
            <person name="Boyen C."/>
            <person name="Brownlee C."/>
            <person name="Carrano C.J."/>
            <person name="Charrier B."/>
            <person name="Cho G.Y."/>
            <person name="Coelho S.M."/>
            <person name="Collen J."/>
            <person name="Corre E."/>
            <person name="Da Silva C."/>
            <person name="Delage L."/>
            <person name="Delaroque N."/>
            <person name="Dittami S.M."/>
            <person name="Doulbeau S."/>
            <person name="Elias M."/>
            <person name="Farnham G."/>
            <person name="Gachon C.M."/>
            <person name="Gschloessl B."/>
            <person name="Heesch S."/>
            <person name="Jabbari K."/>
            <person name="Jubin C."/>
            <person name="Kawai H."/>
            <person name="Kimura K."/>
            <person name="Kloareg B."/>
            <person name="Kupper F.C."/>
            <person name="Lang D."/>
            <person name="Le Bail A."/>
            <person name="Leblanc C."/>
            <person name="Lerouge P."/>
            <person name="Lohr M."/>
            <person name="Lopez P.J."/>
            <person name="Martens C."/>
            <person name="Maumus F."/>
            <person name="Michel G."/>
            <person name="Miranda-Saavedra D."/>
            <person name="Morales J."/>
            <person name="Moreau H."/>
            <person name="Motomura T."/>
            <person name="Nagasato C."/>
            <person name="Napoli C.A."/>
            <person name="Nelson D.R."/>
            <person name="Nyvall-Collen P."/>
            <person name="Peters A.F."/>
            <person name="Pommier C."/>
            <person name="Potin P."/>
            <person name="Poulain J."/>
            <person name="Quesneville H."/>
            <person name="Read B."/>
            <person name="Rensing S.A."/>
            <person name="Ritter A."/>
            <person name="Rousvoal S."/>
            <person name="Samanta M."/>
            <person name="Samson G."/>
            <person name="Schroeder D.C."/>
            <person name="Segurens B."/>
            <person name="Strittmatter M."/>
            <person name="Tonon T."/>
            <person name="Tregear J.W."/>
            <person name="Valentin K."/>
            <person name="von Dassow P."/>
            <person name="Yamagishi T."/>
            <person name="Van de Peer Y."/>
            <person name="Wincker P."/>
        </authorList>
    </citation>
    <scope>NUCLEOTIDE SEQUENCE [LARGE SCALE GENOMIC DNA]</scope>
    <source>
        <strain evidence="2">Ec32 / CCAP1310/4</strain>
    </source>
</reference>
<sequence length="190" mass="19770">MRDVGIINETDEDSDYASYQHSGGCVRTAGTFTVNGDATFTGCESVGAGESAPGPGGAIFVSETGSVSFSEGVTIMETSITDDFGGQGGGIYNLGEVNVAGGSRFEDISASSGVAVYNGEGAQLRFTNGATACFRDLSNRDSVGSALYYLGYFEFSGPALFVEADTPARHRGLGDQRDRPLRELGLLDVQ</sequence>
<accession>D8LG63</accession>
<dbReference type="EMBL" id="FN648120">
    <property type="protein sequence ID" value="CBN78962.1"/>
    <property type="molecule type" value="Genomic_DNA"/>
</dbReference>
<evidence type="ECO:0000313" key="1">
    <source>
        <dbReference type="EMBL" id="CBN78962.1"/>
    </source>
</evidence>
<name>D8LG63_ECTSI</name>
<evidence type="ECO:0000313" key="2">
    <source>
        <dbReference type="Proteomes" id="UP000002630"/>
    </source>
</evidence>
<dbReference type="EMBL" id="FN649748">
    <property type="protein sequence ID" value="CBN78962.1"/>
    <property type="molecule type" value="Genomic_DNA"/>
</dbReference>
<dbReference type="InParanoid" id="D8LG63"/>
<evidence type="ECO:0008006" key="3">
    <source>
        <dbReference type="Google" id="ProtNLM"/>
    </source>
</evidence>
<dbReference type="Proteomes" id="UP000002630">
    <property type="component" value="Linkage Group LG23"/>
</dbReference>
<proteinExistence type="predicted"/>
<protein>
    <recommendedName>
        <fullName evidence="3">Polymorphic outer membrane protein</fullName>
    </recommendedName>
</protein>
<organism evidence="1 2">
    <name type="scientific">Ectocarpus siliculosus</name>
    <name type="common">Brown alga</name>
    <name type="synonym">Conferva siliculosa</name>
    <dbReference type="NCBI Taxonomy" id="2880"/>
    <lineage>
        <taxon>Eukaryota</taxon>
        <taxon>Sar</taxon>
        <taxon>Stramenopiles</taxon>
        <taxon>Ochrophyta</taxon>
        <taxon>PX clade</taxon>
        <taxon>Phaeophyceae</taxon>
        <taxon>Ectocarpales</taxon>
        <taxon>Ectocarpaceae</taxon>
        <taxon>Ectocarpus</taxon>
    </lineage>
</organism>
<dbReference type="AlphaFoldDB" id="D8LG63"/>